<accession>A0A6J5KL63</accession>
<reference evidence="1" key="1">
    <citation type="submission" date="2020-04" db="EMBL/GenBank/DDBJ databases">
        <authorList>
            <person name="Chiriac C."/>
            <person name="Salcher M."/>
            <person name="Ghai R."/>
            <person name="Kavagutti S V."/>
        </authorList>
    </citation>
    <scope>NUCLEOTIDE SEQUENCE</scope>
</reference>
<organism evidence="1">
    <name type="scientific">uncultured Caudovirales phage</name>
    <dbReference type="NCBI Taxonomy" id="2100421"/>
    <lineage>
        <taxon>Viruses</taxon>
        <taxon>Duplodnaviria</taxon>
        <taxon>Heunggongvirae</taxon>
        <taxon>Uroviricota</taxon>
        <taxon>Caudoviricetes</taxon>
        <taxon>Peduoviridae</taxon>
        <taxon>Maltschvirus</taxon>
        <taxon>Maltschvirus maltsch</taxon>
    </lineage>
</organism>
<sequence length="58" mass="7018">MTEDYQHVSTWSWSLERRLAYATERFEKTVEKNPGIAAMWLREVEMLEMKIRKQLQGD</sequence>
<dbReference type="EMBL" id="LR796167">
    <property type="protein sequence ID" value="CAB4122968.1"/>
    <property type="molecule type" value="Genomic_DNA"/>
</dbReference>
<protein>
    <submittedName>
        <fullName evidence="1">Uncharacterized protein</fullName>
    </submittedName>
</protein>
<proteinExistence type="predicted"/>
<evidence type="ECO:0000313" key="1">
    <source>
        <dbReference type="EMBL" id="CAB4122968.1"/>
    </source>
</evidence>
<name>A0A6J5KL63_9CAUD</name>
<gene>
    <name evidence="1" type="ORF">UFOVP29_127</name>
</gene>